<gene>
    <name evidence="2" type="ORF">EDD28_0272</name>
</gene>
<dbReference type="OrthoDB" id="3731420at2"/>
<proteinExistence type="predicted"/>
<protein>
    <submittedName>
        <fullName evidence="2">Uncharacterized protein</fullName>
    </submittedName>
</protein>
<feature type="compositionally biased region" description="Pro residues" evidence="1">
    <location>
        <begin position="11"/>
        <end position="33"/>
    </location>
</feature>
<dbReference type="EMBL" id="RKHQ01000001">
    <property type="protein sequence ID" value="ROR95710.1"/>
    <property type="molecule type" value="Genomic_DNA"/>
</dbReference>
<evidence type="ECO:0000256" key="1">
    <source>
        <dbReference type="SAM" id="MobiDB-lite"/>
    </source>
</evidence>
<dbReference type="AlphaFoldDB" id="A0A3N2D7F4"/>
<feature type="region of interest" description="Disordered" evidence="1">
    <location>
        <begin position="1"/>
        <end position="55"/>
    </location>
</feature>
<organism evidence="2 3">
    <name type="scientific">Salana multivorans</name>
    <dbReference type="NCBI Taxonomy" id="120377"/>
    <lineage>
        <taxon>Bacteria</taxon>
        <taxon>Bacillati</taxon>
        <taxon>Actinomycetota</taxon>
        <taxon>Actinomycetes</taxon>
        <taxon>Micrococcales</taxon>
        <taxon>Beutenbergiaceae</taxon>
        <taxon>Salana</taxon>
    </lineage>
</organism>
<reference evidence="2 3" key="1">
    <citation type="submission" date="2018-11" db="EMBL/GenBank/DDBJ databases">
        <title>Sequencing the genomes of 1000 actinobacteria strains.</title>
        <authorList>
            <person name="Klenk H.-P."/>
        </authorList>
    </citation>
    <scope>NUCLEOTIDE SEQUENCE [LARGE SCALE GENOMIC DNA]</scope>
    <source>
        <strain evidence="2 3">DSM 13521</strain>
    </source>
</reference>
<comment type="caution">
    <text evidence="2">The sequence shown here is derived from an EMBL/GenBank/DDBJ whole genome shotgun (WGS) entry which is preliminary data.</text>
</comment>
<accession>A0A3N2D7F4</accession>
<sequence>MSAEPITVLPAPEPGGTPITPYRPAPLMRPRPVPVEASPRDREDTRPRPRAARPVDPDTWARAVVIALAEVLMGARPAQQLNRWLEPDLYARVARRAGLAVRLGGRPTNPARAHVIGLRLSEPVPDEHEVSAAVHDGERVRAVALRMRRVGGRWHVVDAEVG</sequence>
<evidence type="ECO:0000313" key="3">
    <source>
        <dbReference type="Proteomes" id="UP000275356"/>
    </source>
</evidence>
<dbReference type="RefSeq" id="WP_123737995.1">
    <property type="nucleotide sequence ID" value="NZ_RKHQ01000001.1"/>
</dbReference>
<dbReference type="InterPro" id="IPR045596">
    <property type="entry name" value="DUF6459"/>
</dbReference>
<name>A0A3N2D7F4_9MICO</name>
<evidence type="ECO:0000313" key="2">
    <source>
        <dbReference type="EMBL" id="ROR95710.1"/>
    </source>
</evidence>
<dbReference type="Proteomes" id="UP000275356">
    <property type="component" value="Unassembled WGS sequence"/>
</dbReference>
<dbReference type="Pfam" id="PF20060">
    <property type="entry name" value="DUF6459"/>
    <property type="match status" value="1"/>
</dbReference>
<keyword evidence="3" id="KW-1185">Reference proteome</keyword>
<feature type="compositionally biased region" description="Basic and acidic residues" evidence="1">
    <location>
        <begin position="38"/>
        <end position="47"/>
    </location>
</feature>